<dbReference type="SMART" id="SM01119">
    <property type="entry name" value="D-ser_dehydrat"/>
    <property type="match status" value="1"/>
</dbReference>
<dbReference type="RefSeq" id="WP_006975297.1">
    <property type="nucleotide sequence ID" value="NZ_ABCS01000088.1"/>
</dbReference>
<dbReference type="Pfam" id="PF01168">
    <property type="entry name" value="Ala_racemase_N"/>
    <property type="match status" value="1"/>
</dbReference>
<dbReference type="InterPro" id="IPR042208">
    <property type="entry name" value="D-ser_dehydrat-like_sf"/>
</dbReference>
<dbReference type="eggNOG" id="COG3616">
    <property type="taxonomic scope" value="Bacteria"/>
</dbReference>
<comment type="caution">
    <text evidence="4">The sequence shown here is derived from an EMBL/GenBank/DDBJ whole genome shotgun (WGS) entry which is preliminary data.</text>
</comment>
<dbReference type="InterPro" id="IPR051466">
    <property type="entry name" value="D-amino_acid_metab_enzyme"/>
</dbReference>
<dbReference type="AlphaFoldDB" id="A6GF07"/>
<evidence type="ECO:0000313" key="4">
    <source>
        <dbReference type="EMBL" id="EDM75534.1"/>
    </source>
</evidence>
<dbReference type="EMBL" id="ABCS01000088">
    <property type="protein sequence ID" value="EDM75534.1"/>
    <property type="molecule type" value="Genomic_DNA"/>
</dbReference>
<sequence length="408" mass="43667">MTDADSTALERDRAEALSRAVAPLEDELITPALVIDLDAVEHNIAAMVQRAGSPQRWRPHLKTTKQAVVISALIRAGLRHLKVATLDELELVLRTGAAEDVALDVLVAYPLQRAACRGALALAARWPEAQIHVLADSPAHLEALAAWSGSDPLSVLLDVDLGMGRTGSAPDRWRALEATPEGLSLAGLHGYDGHHRWTHREAAHAGYGQLCALAQAFLERPALRIQGAFELLTSGTHSYAHALAYPGFAESKEAPSPNPWLHRVSPGTIVFNDRRSKPAAEDLGLRQAAFVASRVISVGPGRATLDAGSKGVTPDADSRGSCAVLGHPALSPRRASEEHLPLALPEPSLESSLEFGALAWLVPDHVCTTVNLHREALWIRGDRLVGRGPIVSGHRPRAPLTEAQEARP</sequence>
<gene>
    <name evidence="4" type="ORF">PPSIR1_13535</name>
</gene>
<proteinExistence type="inferred from homology"/>
<feature type="domain" description="D-serine dehydratase-like" evidence="3">
    <location>
        <begin position="288"/>
        <end position="380"/>
    </location>
</feature>
<name>A6GF07_9BACT</name>
<dbReference type="InterPro" id="IPR001608">
    <property type="entry name" value="Ala_racemase_N"/>
</dbReference>
<dbReference type="Gene3D" id="3.20.20.10">
    <property type="entry name" value="Alanine racemase"/>
    <property type="match status" value="1"/>
</dbReference>
<organism evidence="4 5">
    <name type="scientific">Plesiocystis pacifica SIR-1</name>
    <dbReference type="NCBI Taxonomy" id="391625"/>
    <lineage>
        <taxon>Bacteria</taxon>
        <taxon>Pseudomonadati</taxon>
        <taxon>Myxococcota</taxon>
        <taxon>Polyangia</taxon>
        <taxon>Nannocystales</taxon>
        <taxon>Nannocystaceae</taxon>
        <taxon>Plesiocystis</taxon>
    </lineage>
</organism>
<dbReference type="Gene3D" id="2.40.37.20">
    <property type="entry name" value="D-serine dehydratase-like domain"/>
    <property type="match status" value="1"/>
</dbReference>
<keyword evidence="5" id="KW-1185">Reference proteome</keyword>
<evidence type="ECO:0000256" key="1">
    <source>
        <dbReference type="ARBA" id="ARBA00005323"/>
    </source>
</evidence>
<accession>A6GF07</accession>
<dbReference type="OrthoDB" id="9811417at2"/>
<dbReference type="InterPro" id="IPR026956">
    <property type="entry name" value="D-ser_dehydrat-like_dom"/>
</dbReference>
<reference evidence="4 5" key="1">
    <citation type="submission" date="2007-06" db="EMBL/GenBank/DDBJ databases">
        <authorList>
            <person name="Shimkets L."/>
            <person name="Ferriera S."/>
            <person name="Johnson J."/>
            <person name="Kravitz S."/>
            <person name="Beeson K."/>
            <person name="Sutton G."/>
            <person name="Rogers Y.-H."/>
            <person name="Friedman R."/>
            <person name="Frazier M."/>
            <person name="Venter J.C."/>
        </authorList>
    </citation>
    <scope>NUCLEOTIDE SEQUENCE [LARGE SCALE GENOMIC DNA]</scope>
    <source>
        <strain evidence="4 5">SIR-1</strain>
    </source>
</reference>
<evidence type="ECO:0000259" key="3">
    <source>
        <dbReference type="SMART" id="SM01119"/>
    </source>
</evidence>
<evidence type="ECO:0000256" key="2">
    <source>
        <dbReference type="ARBA" id="ARBA00023239"/>
    </source>
</evidence>
<dbReference type="GO" id="GO:0036088">
    <property type="term" value="P:D-serine catabolic process"/>
    <property type="evidence" value="ECO:0007669"/>
    <property type="project" value="TreeGrafter"/>
</dbReference>
<dbReference type="STRING" id="391625.PPSIR1_13535"/>
<dbReference type="PANTHER" id="PTHR28004:SF2">
    <property type="entry name" value="D-SERINE DEHYDRATASE"/>
    <property type="match status" value="1"/>
</dbReference>
<dbReference type="SUPFAM" id="SSF51419">
    <property type="entry name" value="PLP-binding barrel"/>
    <property type="match status" value="1"/>
</dbReference>
<evidence type="ECO:0000313" key="5">
    <source>
        <dbReference type="Proteomes" id="UP000005801"/>
    </source>
</evidence>
<protein>
    <submittedName>
        <fullName evidence="4">Amino acid aldolase or racemase-like protein</fullName>
    </submittedName>
</protein>
<dbReference type="GO" id="GO:0008721">
    <property type="term" value="F:D-serine ammonia-lyase activity"/>
    <property type="evidence" value="ECO:0007669"/>
    <property type="project" value="TreeGrafter"/>
</dbReference>
<comment type="similarity">
    <text evidence="1">Belongs to the DSD1 family.</text>
</comment>
<dbReference type="Proteomes" id="UP000005801">
    <property type="component" value="Unassembled WGS sequence"/>
</dbReference>
<dbReference type="PANTHER" id="PTHR28004">
    <property type="entry name" value="ZGC:162816-RELATED"/>
    <property type="match status" value="1"/>
</dbReference>
<dbReference type="InterPro" id="IPR029066">
    <property type="entry name" value="PLP-binding_barrel"/>
</dbReference>
<keyword evidence="2" id="KW-0456">Lyase</keyword>
<dbReference type="Pfam" id="PF14031">
    <property type="entry name" value="D-ser_dehydrat"/>
    <property type="match status" value="1"/>
</dbReference>